<name>A0A419DB28_9BACT</name>
<protein>
    <submittedName>
        <fullName evidence="1">Uncharacterized protein</fullName>
    </submittedName>
</protein>
<dbReference type="EMBL" id="QZJW01000047">
    <property type="protein sequence ID" value="RJO60305.1"/>
    <property type="molecule type" value="Genomic_DNA"/>
</dbReference>
<proteinExistence type="predicted"/>
<accession>A0A419DB28</accession>
<evidence type="ECO:0000313" key="1">
    <source>
        <dbReference type="EMBL" id="RJO60305.1"/>
    </source>
</evidence>
<dbReference type="Proteomes" id="UP000285655">
    <property type="component" value="Unassembled WGS sequence"/>
</dbReference>
<dbReference type="AlphaFoldDB" id="A0A419DB28"/>
<reference evidence="1 2" key="1">
    <citation type="journal article" date="2017" name="ISME J.">
        <title>Energy and carbon metabolisms in a deep terrestrial subsurface fluid microbial community.</title>
        <authorList>
            <person name="Momper L."/>
            <person name="Jungbluth S.P."/>
            <person name="Lee M.D."/>
            <person name="Amend J.P."/>
        </authorList>
    </citation>
    <scope>NUCLEOTIDE SEQUENCE [LARGE SCALE GENOMIC DNA]</scope>
    <source>
        <strain evidence="1">SURF_29</strain>
    </source>
</reference>
<organism evidence="1 2">
    <name type="scientific">candidate division WS5 bacterium</name>
    <dbReference type="NCBI Taxonomy" id="2093353"/>
    <lineage>
        <taxon>Bacteria</taxon>
        <taxon>candidate division WS5</taxon>
    </lineage>
</organism>
<evidence type="ECO:0000313" key="2">
    <source>
        <dbReference type="Proteomes" id="UP000285655"/>
    </source>
</evidence>
<sequence length="93" mass="10958">MNSTITRVFENQIVVISTEEYIRKDLPNIMKHLHQEIDAKAEVKNDTVRIICDLGVKKFEGRALRRLIVREIKRIIREALNIQWHQQLHGQSA</sequence>
<comment type="caution">
    <text evidence="1">The sequence shown here is derived from an EMBL/GenBank/DDBJ whole genome shotgun (WGS) entry which is preliminary data.</text>
</comment>
<gene>
    <name evidence="1" type="ORF">C4544_05315</name>
</gene>